<feature type="non-terminal residue" evidence="9">
    <location>
        <position position="441"/>
    </location>
</feature>
<evidence type="ECO:0000256" key="7">
    <source>
        <dbReference type="ARBA" id="ARBA00023273"/>
    </source>
</evidence>
<reference evidence="9 10" key="1">
    <citation type="journal article" date="2023" name="Sci. Data">
        <title>Genome assembly of the Korean intertidal mud-creeper Batillaria attramentaria.</title>
        <authorList>
            <person name="Patra A.K."/>
            <person name="Ho P.T."/>
            <person name="Jun S."/>
            <person name="Lee S.J."/>
            <person name="Kim Y."/>
            <person name="Won Y.J."/>
        </authorList>
    </citation>
    <scope>NUCLEOTIDE SEQUENCE [LARGE SCALE GENOMIC DNA]</scope>
    <source>
        <strain evidence="9">Wonlab-2016</strain>
    </source>
</reference>
<dbReference type="InterPro" id="IPR036322">
    <property type="entry name" value="WD40_repeat_dom_sf"/>
</dbReference>
<keyword evidence="7" id="KW-0966">Cell projection</keyword>
<dbReference type="Proteomes" id="UP001519460">
    <property type="component" value="Unassembled WGS sequence"/>
</dbReference>
<feature type="region of interest" description="Disordered" evidence="8">
    <location>
        <begin position="1"/>
        <end position="57"/>
    </location>
</feature>
<dbReference type="SMART" id="SM00320">
    <property type="entry name" value="WD40"/>
    <property type="match status" value="3"/>
</dbReference>
<sequence>MADNAEKPPQGDKGNPEDTATSTTSAVSLVGLGNVEDTEEESDEQPQEDEPDQIPDNFFYDIEPLLSKPVKSEGCELPDNVVTLYHSFGYNCRQRHNLHAIDQNRLAVSAGAYLEFIDLTTLHKSHIRTTGGGSVGAITVHPQGRLFAVGEKGEDPTINIFVITNLRLYRILRGGTTQAYNALTFNVTGELLASQGGDPDFMLTVWNWQQETILLRCKAFAQEVHHVSFNKDLVGWLTTSGSGHIKFWNMARTFTGLKLHGSVGRFGRTALSDIEGFVEFPDGKIGRKEGKPCHQGQIQQMLFVEGEILTAGMDGYVRCWNWEAIDQAEATEEGGLVEMKPMNEVLIGPTAQLYFLTKPPKVIRYEGDEAFREVEELPDVDLEVSGDIDSSTSGEQKGLGAVRDSSVSSTSEDDSSRHLWYCQDGAGCIWQAELSFLSAAK</sequence>
<evidence type="ECO:0000313" key="9">
    <source>
        <dbReference type="EMBL" id="KAK7485709.1"/>
    </source>
</evidence>
<dbReference type="PANTHER" id="PTHR14885">
    <property type="entry name" value="CILIA- AND FLAGELLA-ASSOCIATED PROTEIN 43-RELATED"/>
    <property type="match status" value="1"/>
</dbReference>
<feature type="region of interest" description="Disordered" evidence="8">
    <location>
        <begin position="382"/>
        <end position="413"/>
    </location>
</feature>
<gene>
    <name evidence="9" type="ORF">BaRGS_00023010</name>
</gene>
<keyword evidence="3" id="KW-0853">WD repeat</keyword>
<keyword evidence="6" id="KW-0206">Cytoskeleton</keyword>
<keyword evidence="10" id="KW-1185">Reference proteome</keyword>
<dbReference type="PANTHER" id="PTHR14885:SF3">
    <property type="entry name" value="CILIA- AND FLAGELLA-ASSOCIATED PROTEIN 44"/>
    <property type="match status" value="1"/>
</dbReference>
<evidence type="ECO:0000256" key="4">
    <source>
        <dbReference type="ARBA" id="ARBA00022737"/>
    </source>
</evidence>
<evidence type="ECO:0000256" key="6">
    <source>
        <dbReference type="ARBA" id="ARBA00023212"/>
    </source>
</evidence>
<name>A0ABD0KEY5_9CAEN</name>
<dbReference type="InterPro" id="IPR015943">
    <property type="entry name" value="WD40/YVTN_repeat-like_dom_sf"/>
</dbReference>
<dbReference type="InterPro" id="IPR001680">
    <property type="entry name" value="WD40_rpt"/>
</dbReference>
<evidence type="ECO:0000313" key="10">
    <source>
        <dbReference type="Proteomes" id="UP001519460"/>
    </source>
</evidence>
<accession>A0ABD0KEY5</accession>
<keyword evidence="5" id="KW-0175">Coiled coil</keyword>
<protein>
    <submittedName>
        <fullName evidence="9">Uncharacterized protein</fullName>
    </submittedName>
</protein>
<organism evidence="9 10">
    <name type="scientific">Batillaria attramentaria</name>
    <dbReference type="NCBI Taxonomy" id="370345"/>
    <lineage>
        <taxon>Eukaryota</taxon>
        <taxon>Metazoa</taxon>
        <taxon>Spiralia</taxon>
        <taxon>Lophotrochozoa</taxon>
        <taxon>Mollusca</taxon>
        <taxon>Gastropoda</taxon>
        <taxon>Caenogastropoda</taxon>
        <taxon>Sorbeoconcha</taxon>
        <taxon>Cerithioidea</taxon>
        <taxon>Batillariidae</taxon>
        <taxon>Batillaria</taxon>
    </lineage>
</organism>
<evidence type="ECO:0000256" key="5">
    <source>
        <dbReference type="ARBA" id="ARBA00023054"/>
    </source>
</evidence>
<keyword evidence="4" id="KW-0677">Repeat</keyword>
<evidence type="ECO:0000256" key="8">
    <source>
        <dbReference type="SAM" id="MobiDB-lite"/>
    </source>
</evidence>
<dbReference type="AlphaFoldDB" id="A0ABD0KEY5"/>
<comment type="caution">
    <text evidence="9">The sequence shown here is derived from an EMBL/GenBank/DDBJ whole genome shotgun (WGS) entry which is preliminary data.</text>
</comment>
<comment type="subcellular location">
    <subcellularLocation>
        <location evidence="1">Cytoplasm</location>
        <location evidence="1">Cytoskeleton</location>
        <location evidence="1">Cilium axoneme</location>
    </subcellularLocation>
</comment>
<dbReference type="SUPFAM" id="SSF50978">
    <property type="entry name" value="WD40 repeat-like"/>
    <property type="match status" value="1"/>
</dbReference>
<evidence type="ECO:0000256" key="3">
    <source>
        <dbReference type="ARBA" id="ARBA00022574"/>
    </source>
</evidence>
<evidence type="ECO:0000256" key="1">
    <source>
        <dbReference type="ARBA" id="ARBA00004430"/>
    </source>
</evidence>
<feature type="compositionally biased region" description="Basic and acidic residues" evidence="8">
    <location>
        <begin position="1"/>
        <end position="16"/>
    </location>
</feature>
<dbReference type="EMBL" id="JACVVK020000190">
    <property type="protein sequence ID" value="KAK7485709.1"/>
    <property type="molecule type" value="Genomic_DNA"/>
</dbReference>
<keyword evidence="2" id="KW-0963">Cytoplasm</keyword>
<dbReference type="GO" id="GO:0003341">
    <property type="term" value="P:cilium movement"/>
    <property type="evidence" value="ECO:0007669"/>
    <property type="project" value="UniProtKB-ARBA"/>
</dbReference>
<dbReference type="Gene3D" id="2.130.10.10">
    <property type="entry name" value="YVTN repeat-like/Quinoprotein amine dehydrogenase"/>
    <property type="match status" value="1"/>
</dbReference>
<proteinExistence type="predicted"/>
<dbReference type="GO" id="GO:0005930">
    <property type="term" value="C:axoneme"/>
    <property type="evidence" value="ECO:0007669"/>
    <property type="project" value="UniProtKB-SubCell"/>
</dbReference>
<evidence type="ECO:0000256" key="2">
    <source>
        <dbReference type="ARBA" id="ARBA00022490"/>
    </source>
</evidence>
<feature type="compositionally biased region" description="Acidic residues" evidence="8">
    <location>
        <begin position="36"/>
        <end position="53"/>
    </location>
</feature>